<dbReference type="InterPro" id="IPR001723">
    <property type="entry name" value="Nuclear_hrmn_rcpt"/>
</dbReference>
<feature type="region of interest" description="Disordered" evidence="11">
    <location>
        <begin position="321"/>
        <end position="382"/>
    </location>
</feature>
<dbReference type="GO" id="GO:0030154">
    <property type="term" value="P:cell differentiation"/>
    <property type="evidence" value="ECO:0007669"/>
    <property type="project" value="TreeGrafter"/>
</dbReference>
<dbReference type="PANTHER" id="PTHR24082">
    <property type="entry name" value="NUCLEAR HORMONE RECEPTOR"/>
    <property type="match status" value="1"/>
</dbReference>
<feature type="compositionally biased region" description="Polar residues" evidence="11">
    <location>
        <begin position="43"/>
        <end position="54"/>
    </location>
</feature>
<dbReference type="PRINTS" id="PR00047">
    <property type="entry name" value="STROIDFINGER"/>
</dbReference>
<feature type="region of interest" description="Disordered" evidence="11">
    <location>
        <begin position="28"/>
        <end position="85"/>
    </location>
</feature>
<dbReference type="AlphaFoldDB" id="A0A8S1GXQ7"/>
<dbReference type="GO" id="GO:0008270">
    <property type="term" value="F:zinc ion binding"/>
    <property type="evidence" value="ECO:0007669"/>
    <property type="project" value="UniProtKB-KW"/>
</dbReference>
<evidence type="ECO:0000256" key="6">
    <source>
        <dbReference type="ARBA" id="ARBA00023015"/>
    </source>
</evidence>
<dbReference type="InterPro" id="IPR050234">
    <property type="entry name" value="Nuclear_hormone_rcpt_NR1"/>
</dbReference>
<evidence type="ECO:0000256" key="2">
    <source>
        <dbReference type="ARBA" id="ARBA00005993"/>
    </source>
</evidence>
<dbReference type="PROSITE" id="PS51030">
    <property type="entry name" value="NUCLEAR_REC_DBD_2"/>
    <property type="match status" value="1"/>
</dbReference>
<proteinExistence type="inferred from homology"/>
<keyword evidence="6" id="KW-0805">Transcription regulation</keyword>
<evidence type="ECO:0000313" key="15">
    <source>
        <dbReference type="Proteomes" id="UP000835052"/>
    </source>
</evidence>
<dbReference type="GO" id="GO:0006950">
    <property type="term" value="P:response to stress"/>
    <property type="evidence" value="ECO:0007669"/>
    <property type="project" value="UniProtKB-ARBA"/>
</dbReference>
<feature type="compositionally biased region" description="Polar residues" evidence="11">
    <location>
        <begin position="334"/>
        <end position="354"/>
    </location>
</feature>
<dbReference type="OrthoDB" id="6352325at2759"/>
<protein>
    <submittedName>
        <fullName evidence="14">Uncharacterized protein</fullName>
    </submittedName>
</protein>
<name>A0A8S1GXQ7_9PELO</name>
<accession>A0A8S1GXQ7</accession>
<evidence type="ECO:0000256" key="4">
    <source>
        <dbReference type="ARBA" id="ARBA00022771"/>
    </source>
</evidence>
<keyword evidence="3" id="KW-0479">Metal-binding</keyword>
<evidence type="ECO:0000256" key="9">
    <source>
        <dbReference type="ARBA" id="ARBA00023170"/>
    </source>
</evidence>
<keyword evidence="15" id="KW-1185">Reference proteome</keyword>
<dbReference type="GO" id="GO:0000978">
    <property type="term" value="F:RNA polymerase II cis-regulatory region sequence-specific DNA binding"/>
    <property type="evidence" value="ECO:0007669"/>
    <property type="project" value="TreeGrafter"/>
</dbReference>
<sequence>MADNLLHSQNYLNWSVLNKFYNKPPLSTPDDPVIHSPPALGSHPSNVNGYSGLNGQVKMEDGTSGACTSPDDSGDQGSEESRRRQKTCRVCGDHATGYNFNVITCESCKAFFRRNALRPKEFKCPYSEDCDINAVSRRFCQKCRLRKCFTVGMKKEWILNEDQLRRRKNSRLNNVASAKRTQQHHQMQQPSMPTNPAVAVYQQQTQRPLSITPMETQTAHHMNQHSRNQCLASTLVSPPGGQTYPMTSPMGSTASDSPPSRHLNMLHNNDSASPEGYDPNIIMSQRMPVNHQPNLPRPKIDSEGKVTLSEFEYKQLLARIPGSHSMDGDEPTSKRTAYSAPQNGQQPIPMNNNTPPFPLTEMQNTRNDSASSGHGSQSQGFDLSSFGMGMANAFGGDSTEEFGRRMNLFYDTIIQRALDSPDTNVQPSNAEGACILPKPELYDSFFPPDQRVNYQLNAAELRALDVVKEAFYDIDDQLEQGPSVQAFLKVNKMPVDILHIVDAGMRRFVRVAKRIPAFHDLTQDGKLSLLKGGMIEMLTIRGMTRYDTATNSFTTPTIKGVVASVNVDDMFAKLTANAQSQKEKCLRFFHFFDEELKKNELAVYLVMCAVLFTIRRDPPMCDSDIRIVTIQHDHFMCLLNRYLTSLYGDNARRLFSRIPTALHMLNDISTHAGMIFMGVVKPQEAADLPKEFFKIE</sequence>
<dbReference type="SMART" id="SM00399">
    <property type="entry name" value="ZnF_C4"/>
    <property type="match status" value="1"/>
</dbReference>
<evidence type="ECO:0000313" key="14">
    <source>
        <dbReference type="EMBL" id="CAD6188676.1"/>
    </source>
</evidence>
<evidence type="ECO:0000259" key="12">
    <source>
        <dbReference type="PROSITE" id="PS51030"/>
    </source>
</evidence>
<evidence type="ECO:0000256" key="8">
    <source>
        <dbReference type="ARBA" id="ARBA00023163"/>
    </source>
</evidence>
<comment type="similarity">
    <text evidence="2">Belongs to the nuclear hormone receptor family.</text>
</comment>
<dbReference type="FunFam" id="3.30.50.10:FF:000042">
    <property type="entry name" value="Nuclear hormone receptor HR96"/>
    <property type="match status" value="1"/>
</dbReference>
<dbReference type="PROSITE" id="PS51843">
    <property type="entry name" value="NR_LBD"/>
    <property type="match status" value="1"/>
</dbReference>
<feature type="compositionally biased region" description="Low complexity" evidence="11">
    <location>
        <begin position="369"/>
        <end position="380"/>
    </location>
</feature>
<evidence type="ECO:0000256" key="5">
    <source>
        <dbReference type="ARBA" id="ARBA00022833"/>
    </source>
</evidence>
<dbReference type="Pfam" id="PF00105">
    <property type="entry name" value="zf-C4"/>
    <property type="match status" value="1"/>
</dbReference>
<gene>
    <name evidence="14" type="ORF">CAUJ_LOCUS4595</name>
</gene>
<comment type="caution">
    <text evidence="14">The sequence shown here is derived from an EMBL/GenBank/DDBJ whole genome shotgun (WGS) entry which is preliminary data.</text>
</comment>
<dbReference type="EMBL" id="CAJGYM010000009">
    <property type="protein sequence ID" value="CAD6188676.1"/>
    <property type="molecule type" value="Genomic_DNA"/>
</dbReference>
<dbReference type="SUPFAM" id="SSF57716">
    <property type="entry name" value="Glucocorticoid receptor-like (DNA-binding domain)"/>
    <property type="match status" value="1"/>
</dbReference>
<dbReference type="CDD" id="cd06966">
    <property type="entry name" value="NR_DBD_CAR"/>
    <property type="match status" value="1"/>
</dbReference>
<evidence type="ECO:0000256" key="3">
    <source>
        <dbReference type="ARBA" id="ARBA00022723"/>
    </source>
</evidence>
<keyword evidence="5" id="KW-0862">Zinc</keyword>
<keyword evidence="7" id="KW-0238">DNA-binding</keyword>
<keyword evidence="10" id="KW-0539">Nucleus</keyword>
<dbReference type="Gene3D" id="3.30.50.10">
    <property type="entry name" value="Erythroid Transcription Factor GATA-1, subunit A"/>
    <property type="match status" value="1"/>
</dbReference>
<dbReference type="GO" id="GO:0000122">
    <property type="term" value="P:negative regulation of transcription by RNA polymerase II"/>
    <property type="evidence" value="ECO:0007669"/>
    <property type="project" value="TreeGrafter"/>
</dbReference>
<feature type="domain" description="NR LBD" evidence="13">
    <location>
        <begin position="463"/>
        <end position="696"/>
    </location>
</feature>
<dbReference type="SUPFAM" id="SSF48508">
    <property type="entry name" value="Nuclear receptor ligand-binding domain"/>
    <property type="match status" value="1"/>
</dbReference>
<dbReference type="InterPro" id="IPR013088">
    <property type="entry name" value="Znf_NHR/GATA"/>
</dbReference>
<dbReference type="PROSITE" id="PS00031">
    <property type="entry name" value="NUCLEAR_REC_DBD_1"/>
    <property type="match status" value="1"/>
</dbReference>
<feature type="domain" description="Nuclear receptor" evidence="12">
    <location>
        <begin position="85"/>
        <end position="160"/>
    </location>
</feature>
<dbReference type="InterPro" id="IPR001628">
    <property type="entry name" value="Znf_hrmn_rcpt"/>
</dbReference>
<dbReference type="GO" id="GO:0045944">
    <property type="term" value="P:positive regulation of transcription by RNA polymerase II"/>
    <property type="evidence" value="ECO:0007669"/>
    <property type="project" value="TreeGrafter"/>
</dbReference>
<dbReference type="GO" id="GO:0005634">
    <property type="term" value="C:nucleus"/>
    <property type="evidence" value="ECO:0007669"/>
    <property type="project" value="UniProtKB-SubCell"/>
</dbReference>
<evidence type="ECO:0000259" key="13">
    <source>
        <dbReference type="PROSITE" id="PS51843"/>
    </source>
</evidence>
<comment type="subcellular location">
    <subcellularLocation>
        <location evidence="1">Nucleus</location>
    </subcellularLocation>
</comment>
<dbReference type="GO" id="GO:0004879">
    <property type="term" value="F:nuclear receptor activity"/>
    <property type="evidence" value="ECO:0007669"/>
    <property type="project" value="TreeGrafter"/>
</dbReference>
<dbReference type="PANTHER" id="PTHR24082:SF494">
    <property type="entry name" value="NUCLEAR HORMONE RECEPTOR FAMILY MEMBER DAF-12"/>
    <property type="match status" value="1"/>
</dbReference>
<dbReference type="Gene3D" id="1.10.565.10">
    <property type="entry name" value="Retinoid X Receptor"/>
    <property type="match status" value="1"/>
</dbReference>
<dbReference type="InterPro" id="IPR035500">
    <property type="entry name" value="NHR-like_dom_sf"/>
</dbReference>
<organism evidence="14 15">
    <name type="scientific">Caenorhabditis auriculariae</name>
    <dbReference type="NCBI Taxonomy" id="2777116"/>
    <lineage>
        <taxon>Eukaryota</taxon>
        <taxon>Metazoa</taxon>
        <taxon>Ecdysozoa</taxon>
        <taxon>Nematoda</taxon>
        <taxon>Chromadorea</taxon>
        <taxon>Rhabditida</taxon>
        <taxon>Rhabditina</taxon>
        <taxon>Rhabditomorpha</taxon>
        <taxon>Rhabditoidea</taxon>
        <taxon>Rhabditidae</taxon>
        <taxon>Peloderinae</taxon>
        <taxon>Caenorhabditis</taxon>
    </lineage>
</organism>
<evidence type="ECO:0000256" key="11">
    <source>
        <dbReference type="SAM" id="MobiDB-lite"/>
    </source>
</evidence>
<dbReference type="SMART" id="SM00430">
    <property type="entry name" value="HOLI"/>
    <property type="match status" value="1"/>
</dbReference>
<keyword evidence="9" id="KW-0675">Receptor</keyword>
<dbReference type="PRINTS" id="PR00398">
    <property type="entry name" value="STRDHORMONER"/>
</dbReference>
<keyword evidence="4" id="KW-0863">Zinc-finger</keyword>
<evidence type="ECO:0000256" key="1">
    <source>
        <dbReference type="ARBA" id="ARBA00004123"/>
    </source>
</evidence>
<evidence type="ECO:0000256" key="7">
    <source>
        <dbReference type="ARBA" id="ARBA00023125"/>
    </source>
</evidence>
<dbReference type="InterPro" id="IPR000536">
    <property type="entry name" value="Nucl_hrmn_rcpt_lig-bd"/>
</dbReference>
<keyword evidence="8" id="KW-0804">Transcription</keyword>
<dbReference type="Proteomes" id="UP000835052">
    <property type="component" value="Unassembled WGS sequence"/>
</dbReference>
<evidence type="ECO:0000256" key="10">
    <source>
        <dbReference type="ARBA" id="ARBA00023242"/>
    </source>
</evidence>
<reference evidence="14" key="1">
    <citation type="submission" date="2020-10" db="EMBL/GenBank/DDBJ databases">
        <authorList>
            <person name="Kikuchi T."/>
        </authorList>
    </citation>
    <scope>NUCLEOTIDE SEQUENCE</scope>
    <source>
        <strain evidence="14">NKZ352</strain>
    </source>
</reference>